<sequence>MSITVNLAFLSPELHNLMISCKVKPGADMASDHQSIVITVELEAPYYSKQRCSWRHACTEKIEQECQALKMPGALISRNQVDDYTEYLVNFVEEIAARHAKIMNHSVTCQAPQR</sequence>
<comment type="caution">
    <text evidence="1">The sequence shown here is derived from an EMBL/GenBank/DDBJ whole genome shotgun (WGS) entry which is preliminary data.</text>
</comment>
<dbReference type="EMBL" id="LCZI01000528">
    <property type="protein sequence ID" value="KKZ66103.1"/>
    <property type="molecule type" value="Genomic_DNA"/>
</dbReference>
<gene>
    <name evidence="1" type="ORF">EMCG_08140</name>
</gene>
<name>A0A0G2I6K4_9EURO</name>
<reference evidence="2" key="1">
    <citation type="journal article" date="2015" name="PLoS Genet.">
        <title>The dynamic genome and transcriptome of the human fungal pathogen Blastomyces and close relative Emmonsia.</title>
        <authorList>
            <person name="Munoz J.F."/>
            <person name="Gauthier G.M."/>
            <person name="Desjardins C.A."/>
            <person name="Gallo J.E."/>
            <person name="Holder J."/>
            <person name="Sullivan T.D."/>
            <person name="Marty A.J."/>
            <person name="Carmen J.C."/>
            <person name="Chen Z."/>
            <person name="Ding L."/>
            <person name="Gujja S."/>
            <person name="Magrini V."/>
            <person name="Misas E."/>
            <person name="Mitreva M."/>
            <person name="Priest M."/>
            <person name="Saif S."/>
            <person name="Whiston E.A."/>
            <person name="Young S."/>
            <person name="Zeng Q."/>
            <person name="Goldman W.E."/>
            <person name="Mardis E.R."/>
            <person name="Taylor J.W."/>
            <person name="McEwen J.G."/>
            <person name="Clay O.K."/>
            <person name="Klein B.S."/>
            <person name="Cuomo C.A."/>
        </authorList>
    </citation>
    <scope>NUCLEOTIDE SEQUENCE [LARGE SCALE GENOMIC DNA]</scope>
    <source>
        <strain evidence="2">UAMH 3008</strain>
    </source>
</reference>
<dbReference type="AlphaFoldDB" id="A0A0G2I6K4"/>
<organism evidence="1 2">
    <name type="scientific">[Emmonsia] crescens</name>
    <dbReference type="NCBI Taxonomy" id="73230"/>
    <lineage>
        <taxon>Eukaryota</taxon>
        <taxon>Fungi</taxon>
        <taxon>Dikarya</taxon>
        <taxon>Ascomycota</taxon>
        <taxon>Pezizomycotina</taxon>
        <taxon>Eurotiomycetes</taxon>
        <taxon>Eurotiomycetidae</taxon>
        <taxon>Onygenales</taxon>
        <taxon>Ajellomycetaceae</taxon>
        <taxon>Emergomyces</taxon>
    </lineage>
</organism>
<evidence type="ECO:0000313" key="1">
    <source>
        <dbReference type="EMBL" id="KKZ66103.1"/>
    </source>
</evidence>
<dbReference type="OrthoDB" id="4510570at2759"/>
<dbReference type="Proteomes" id="UP000034164">
    <property type="component" value="Unassembled WGS sequence"/>
</dbReference>
<evidence type="ECO:0000313" key="2">
    <source>
        <dbReference type="Proteomes" id="UP000034164"/>
    </source>
</evidence>
<proteinExistence type="predicted"/>
<protein>
    <submittedName>
        <fullName evidence="1">Uncharacterized protein</fullName>
    </submittedName>
</protein>
<dbReference type="VEuPathDB" id="FungiDB:EMCG_08140"/>
<accession>A0A0G2I6K4</accession>